<dbReference type="PROSITE" id="PS50112">
    <property type="entry name" value="PAS"/>
    <property type="match status" value="1"/>
</dbReference>
<dbReference type="InterPro" id="IPR036890">
    <property type="entry name" value="HATPase_C_sf"/>
</dbReference>
<dbReference type="Pfam" id="PF13188">
    <property type="entry name" value="PAS_8"/>
    <property type="match status" value="1"/>
</dbReference>
<feature type="transmembrane region" description="Helical" evidence="5">
    <location>
        <begin position="100"/>
        <end position="117"/>
    </location>
</feature>
<comment type="catalytic activity">
    <reaction evidence="1">
        <text>ATP + protein L-histidine = ADP + protein N-phospho-L-histidine.</text>
        <dbReference type="EC" id="2.7.13.3"/>
    </reaction>
</comment>
<dbReference type="InterPro" id="IPR003661">
    <property type="entry name" value="HisK_dim/P_dom"/>
</dbReference>
<keyword evidence="5" id="KW-1133">Transmembrane helix</keyword>
<protein>
    <recommendedName>
        <fullName evidence="2">histidine kinase</fullName>
        <ecNumber evidence="2">2.7.13.3</ecNumber>
    </recommendedName>
</protein>
<dbReference type="Gene3D" id="3.30.565.10">
    <property type="entry name" value="Histidine kinase-like ATPase, C-terminal domain"/>
    <property type="match status" value="1"/>
</dbReference>
<dbReference type="SUPFAM" id="SSF55874">
    <property type="entry name" value="ATPase domain of HSP90 chaperone/DNA topoisomerase II/histidine kinase"/>
    <property type="match status" value="1"/>
</dbReference>
<dbReference type="SMART" id="SM00091">
    <property type="entry name" value="PAS"/>
    <property type="match status" value="1"/>
</dbReference>
<evidence type="ECO:0000313" key="9">
    <source>
        <dbReference type="EMBL" id="MBK8573981.1"/>
    </source>
</evidence>
<evidence type="ECO:0000256" key="5">
    <source>
        <dbReference type="SAM" id="Phobius"/>
    </source>
</evidence>
<feature type="transmembrane region" description="Helical" evidence="5">
    <location>
        <begin position="24"/>
        <end position="45"/>
    </location>
</feature>
<dbReference type="Gene3D" id="3.40.50.2300">
    <property type="match status" value="1"/>
</dbReference>
<dbReference type="InterPro" id="IPR035965">
    <property type="entry name" value="PAS-like_dom_sf"/>
</dbReference>
<dbReference type="EMBL" id="JADKCH010000033">
    <property type="protein sequence ID" value="MBK8573981.1"/>
    <property type="molecule type" value="Genomic_DNA"/>
</dbReference>
<sequence>MKHLLERLSRWLRLEAGATIEQRLFRGLTLVGGLLSILVVVPLNFPQSLPGFVNLSVLTFGMLCLGLFGATYRGHYGMKLLFFLHLANLDLIWFGNGGSQGSIGMFLITAAMYLVIFFQGRTRWFMLSLYLANGLALLWVERLRPGLVWPFPHPEGRFIDMVTGFTLSSAVCVIILWVVLKEYHRERERLGASLAAQRESEARFRSLVANAPIPICVASAQGGISFVNQRFEQVLGYTLGDLPNLEAWWEKAYPNPHLRNGAATHWAEATAKAAATGTPVPPTEYPVVCKDGRTAHLEIQAAIIGDQWLVMFTDVSERRRGEESLRQTQKLESLGVLAGGIAHDFNNLLSAMLGNLNLAQMKLTPGGASGPYLEKMEDTIRKAAALTRQMLAYSGKGSFVVEPVDLNRLVAEITHLLTVSISKRVRLDYDLAPGLPAIEADAAQLQQVVMNLVTNASEAIGETEGVIRISTNLSDLGERELESDLRGQGLEPGQYVTLRVLDTGCGMAPEVQARIFDPFFSTKGSGRGLGLSAMLGIVRGHRAGLEIQSDPGLGSVFQIHFRASRAKLADPSGIETGAHKDRFHGKVLLVDDEADLRFSFGSMLQHLGFQVVAARDGLEALERFQKGEFALVFMDLTMPRMDGREAFLQMKYRDTEVKVILASGYSEGEAIETLHGLRPAGFIQKPFSLQALTRAVDRALG</sequence>
<feature type="modified residue" description="4-aspartylphosphate" evidence="4">
    <location>
        <position position="635"/>
    </location>
</feature>
<evidence type="ECO:0000313" key="10">
    <source>
        <dbReference type="Proteomes" id="UP000709959"/>
    </source>
</evidence>
<comment type="caution">
    <text evidence="9">The sequence shown here is derived from an EMBL/GenBank/DDBJ whole genome shotgun (WGS) entry which is preliminary data.</text>
</comment>
<dbReference type="SMART" id="SM00387">
    <property type="entry name" value="HATPase_c"/>
    <property type="match status" value="1"/>
</dbReference>
<feature type="domain" description="PAS" evidence="8">
    <location>
        <begin position="200"/>
        <end position="242"/>
    </location>
</feature>
<dbReference type="InterPro" id="IPR000014">
    <property type="entry name" value="PAS"/>
</dbReference>
<dbReference type="Proteomes" id="UP000709959">
    <property type="component" value="Unassembled WGS sequence"/>
</dbReference>
<evidence type="ECO:0000259" key="6">
    <source>
        <dbReference type="PROSITE" id="PS50109"/>
    </source>
</evidence>
<dbReference type="NCBIfam" id="TIGR00229">
    <property type="entry name" value="sensory_box"/>
    <property type="match status" value="1"/>
</dbReference>
<dbReference type="InterPro" id="IPR036097">
    <property type="entry name" value="HisK_dim/P_sf"/>
</dbReference>
<feature type="domain" description="Response regulatory" evidence="7">
    <location>
        <begin position="586"/>
        <end position="700"/>
    </location>
</feature>
<dbReference type="Gene3D" id="3.30.450.20">
    <property type="entry name" value="PAS domain"/>
    <property type="match status" value="1"/>
</dbReference>
<dbReference type="SUPFAM" id="SSF55785">
    <property type="entry name" value="PYP-like sensor domain (PAS domain)"/>
    <property type="match status" value="1"/>
</dbReference>
<gene>
    <name evidence="9" type="ORF">IPN91_15475</name>
</gene>
<proteinExistence type="predicted"/>
<dbReference type="Pfam" id="PF00072">
    <property type="entry name" value="Response_reg"/>
    <property type="match status" value="1"/>
</dbReference>
<dbReference type="InterPro" id="IPR001789">
    <property type="entry name" value="Sig_transdc_resp-reg_receiver"/>
</dbReference>
<reference evidence="9 10" key="1">
    <citation type="submission" date="2020-10" db="EMBL/GenBank/DDBJ databases">
        <title>Connecting structure to function with the recovery of over 1000 high-quality activated sludge metagenome-assembled genomes encoding full-length rRNA genes using long-read sequencing.</title>
        <authorList>
            <person name="Singleton C.M."/>
            <person name="Petriglieri F."/>
            <person name="Kristensen J.M."/>
            <person name="Kirkegaard R.H."/>
            <person name="Michaelsen T.Y."/>
            <person name="Andersen M.H."/>
            <person name="Karst S.M."/>
            <person name="Dueholm M.S."/>
            <person name="Nielsen P.H."/>
            <person name="Albertsen M."/>
        </authorList>
    </citation>
    <scope>NUCLEOTIDE SEQUENCE [LARGE SCALE GENOMIC DNA]</scope>
    <source>
        <strain evidence="9">OdNE_18-Q3-R46-58_MAXAC.008</strain>
    </source>
</reference>
<dbReference type="SMART" id="SM00388">
    <property type="entry name" value="HisKA"/>
    <property type="match status" value="1"/>
</dbReference>
<evidence type="ECO:0000259" key="8">
    <source>
        <dbReference type="PROSITE" id="PS50112"/>
    </source>
</evidence>
<evidence type="ECO:0000256" key="2">
    <source>
        <dbReference type="ARBA" id="ARBA00012438"/>
    </source>
</evidence>
<dbReference type="InterPro" id="IPR003594">
    <property type="entry name" value="HATPase_dom"/>
</dbReference>
<dbReference type="GO" id="GO:0000155">
    <property type="term" value="F:phosphorelay sensor kinase activity"/>
    <property type="evidence" value="ECO:0007669"/>
    <property type="project" value="InterPro"/>
</dbReference>
<dbReference type="CDD" id="cd00156">
    <property type="entry name" value="REC"/>
    <property type="match status" value="1"/>
</dbReference>
<dbReference type="Gene3D" id="1.10.287.130">
    <property type="match status" value="1"/>
</dbReference>
<feature type="transmembrane region" description="Helical" evidence="5">
    <location>
        <begin position="124"/>
        <end position="141"/>
    </location>
</feature>
<dbReference type="PANTHER" id="PTHR43065">
    <property type="entry name" value="SENSOR HISTIDINE KINASE"/>
    <property type="match status" value="1"/>
</dbReference>
<dbReference type="PANTHER" id="PTHR43065:SF42">
    <property type="entry name" value="TWO-COMPONENT SENSOR PPRA"/>
    <property type="match status" value="1"/>
</dbReference>
<feature type="domain" description="Histidine kinase" evidence="6">
    <location>
        <begin position="340"/>
        <end position="565"/>
    </location>
</feature>
<dbReference type="SUPFAM" id="SSF47384">
    <property type="entry name" value="Homodimeric domain of signal transducing histidine kinase"/>
    <property type="match status" value="1"/>
</dbReference>
<dbReference type="EC" id="2.7.13.3" evidence="2"/>
<dbReference type="CDD" id="cd00082">
    <property type="entry name" value="HisKA"/>
    <property type="match status" value="1"/>
</dbReference>
<organism evidence="9 10">
    <name type="scientific">Candidatus Geothrix odensensis</name>
    <dbReference type="NCBI Taxonomy" id="2954440"/>
    <lineage>
        <taxon>Bacteria</taxon>
        <taxon>Pseudomonadati</taxon>
        <taxon>Acidobacteriota</taxon>
        <taxon>Holophagae</taxon>
        <taxon>Holophagales</taxon>
        <taxon>Holophagaceae</taxon>
        <taxon>Geothrix</taxon>
    </lineage>
</organism>
<evidence type="ECO:0000256" key="4">
    <source>
        <dbReference type="PROSITE-ProRule" id="PRU00169"/>
    </source>
</evidence>
<accession>A0A936K7B4</accession>
<dbReference type="SUPFAM" id="SSF52172">
    <property type="entry name" value="CheY-like"/>
    <property type="match status" value="1"/>
</dbReference>
<dbReference type="SMART" id="SM00448">
    <property type="entry name" value="REC"/>
    <property type="match status" value="1"/>
</dbReference>
<feature type="transmembrane region" description="Helical" evidence="5">
    <location>
        <begin position="51"/>
        <end position="69"/>
    </location>
</feature>
<dbReference type="PROSITE" id="PS50109">
    <property type="entry name" value="HIS_KIN"/>
    <property type="match status" value="1"/>
</dbReference>
<dbReference type="Pfam" id="PF02518">
    <property type="entry name" value="HATPase_c"/>
    <property type="match status" value="1"/>
</dbReference>
<dbReference type="CDD" id="cd00130">
    <property type="entry name" value="PAS"/>
    <property type="match status" value="1"/>
</dbReference>
<dbReference type="PRINTS" id="PR00344">
    <property type="entry name" value="BCTRLSENSOR"/>
</dbReference>
<name>A0A936K7B4_9BACT</name>
<feature type="transmembrane region" description="Helical" evidence="5">
    <location>
        <begin position="161"/>
        <end position="180"/>
    </location>
</feature>
<dbReference type="InterPro" id="IPR005467">
    <property type="entry name" value="His_kinase_dom"/>
</dbReference>
<evidence type="ECO:0000259" key="7">
    <source>
        <dbReference type="PROSITE" id="PS50110"/>
    </source>
</evidence>
<dbReference type="PROSITE" id="PS50110">
    <property type="entry name" value="RESPONSE_REGULATORY"/>
    <property type="match status" value="1"/>
</dbReference>
<evidence type="ECO:0000256" key="1">
    <source>
        <dbReference type="ARBA" id="ARBA00000085"/>
    </source>
</evidence>
<dbReference type="InterPro" id="IPR011006">
    <property type="entry name" value="CheY-like_superfamily"/>
</dbReference>
<keyword evidence="5" id="KW-0472">Membrane</keyword>
<evidence type="ECO:0000256" key="3">
    <source>
        <dbReference type="ARBA" id="ARBA00022553"/>
    </source>
</evidence>
<dbReference type="InterPro" id="IPR004358">
    <property type="entry name" value="Sig_transdc_His_kin-like_C"/>
</dbReference>
<dbReference type="AlphaFoldDB" id="A0A936K7B4"/>
<keyword evidence="5" id="KW-0812">Transmembrane</keyword>
<keyword evidence="3 4" id="KW-0597">Phosphoprotein</keyword>